<dbReference type="InterPro" id="IPR011764">
    <property type="entry name" value="Biotin_carboxylation_dom"/>
</dbReference>
<dbReference type="Pfam" id="PF21139">
    <property type="entry name" value="BT_MCC_alpha"/>
    <property type="match status" value="1"/>
</dbReference>
<dbReference type="InterPro" id="IPR013815">
    <property type="entry name" value="ATP_grasp_subdomain_1"/>
</dbReference>
<protein>
    <recommendedName>
        <fullName evidence="5">Biotin carboxylase</fullName>
    </recommendedName>
    <alternativeName>
        <fullName evidence="11">Acetyl-coenzyme A carboxylase biotin carboxylase subunit A</fullName>
    </alternativeName>
</protein>
<dbReference type="Pfam" id="PF02785">
    <property type="entry name" value="Biotin_carb_C"/>
    <property type="match status" value="1"/>
</dbReference>
<dbReference type="InterPro" id="IPR005481">
    <property type="entry name" value="BC-like_N"/>
</dbReference>
<evidence type="ECO:0000259" key="15">
    <source>
        <dbReference type="PROSITE" id="PS50975"/>
    </source>
</evidence>
<dbReference type="InterPro" id="IPR000089">
    <property type="entry name" value="Biotin_lipoyl"/>
</dbReference>
<dbReference type="PROSITE" id="PS50975">
    <property type="entry name" value="ATP_GRASP"/>
    <property type="match status" value="1"/>
</dbReference>
<dbReference type="Gene3D" id="2.40.50.100">
    <property type="match status" value="1"/>
</dbReference>
<comment type="cofactor">
    <cofactor evidence="1">
        <name>biotin</name>
        <dbReference type="ChEBI" id="CHEBI:57586"/>
    </cofactor>
</comment>
<dbReference type="Pfam" id="PF02786">
    <property type="entry name" value="CPSase_L_D2"/>
    <property type="match status" value="1"/>
</dbReference>
<comment type="catalytic activity">
    <reaction evidence="12">
        <text>N(6)-biotinyl-L-lysyl-[protein] + hydrogencarbonate + ATP = N(6)-carboxybiotinyl-L-lysyl-[protein] + ADP + phosphate + H(+)</text>
        <dbReference type="Rhea" id="RHEA:13501"/>
        <dbReference type="Rhea" id="RHEA-COMP:10505"/>
        <dbReference type="Rhea" id="RHEA-COMP:10506"/>
        <dbReference type="ChEBI" id="CHEBI:15378"/>
        <dbReference type="ChEBI" id="CHEBI:17544"/>
        <dbReference type="ChEBI" id="CHEBI:30616"/>
        <dbReference type="ChEBI" id="CHEBI:43474"/>
        <dbReference type="ChEBI" id="CHEBI:83144"/>
        <dbReference type="ChEBI" id="CHEBI:83145"/>
        <dbReference type="ChEBI" id="CHEBI:456216"/>
        <dbReference type="EC" id="6.3.4.14"/>
    </reaction>
</comment>
<gene>
    <name evidence="17" type="ORF">C0630_03370</name>
</gene>
<evidence type="ECO:0000256" key="13">
    <source>
        <dbReference type="PROSITE-ProRule" id="PRU00409"/>
    </source>
</evidence>
<comment type="subunit">
    <text evidence="4">Acetyl-CoA carboxylase is a heterohexamer of biotin carboxyl carrier protein, biotin carboxylase and the two subunits of carboxyl transferase in a 2:2 complex.</text>
</comment>
<dbReference type="InterPro" id="IPR011761">
    <property type="entry name" value="ATP-grasp"/>
</dbReference>
<evidence type="ECO:0000256" key="7">
    <source>
        <dbReference type="ARBA" id="ARBA00022741"/>
    </source>
</evidence>
<dbReference type="GO" id="GO:0004075">
    <property type="term" value="F:biotin carboxylase activity"/>
    <property type="evidence" value="ECO:0007669"/>
    <property type="project" value="UniProtKB-EC"/>
</dbReference>
<dbReference type="SUPFAM" id="SSF51246">
    <property type="entry name" value="Rudiment single hybrid motif"/>
    <property type="match status" value="1"/>
</dbReference>
<evidence type="ECO:0000256" key="8">
    <source>
        <dbReference type="ARBA" id="ARBA00022840"/>
    </source>
</evidence>
<feature type="domain" description="ATP-grasp" evidence="15">
    <location>
        <begin position="120"/>
        <end position="317"/>
    </location>
</feature>
<evidence type="ECO:0000256" key="12">
    <source>
        <dbReference type="ARBA" id="ARBA00048600"/>
    </source>
</evidence>
<dbReference type="PROSITE" id="PS00866">
    <property type="entry name" value="CPSASE_1"/>
    <property type="match status" value="1"/>
</dbReference>
<dbReference type="CDD" id="cd06850">
    <property type="entry name" value="biotinyl_domain"/>
    <property type="match status" value="1"/>
</dbReference>
<dbReference type="InterPro" id="IPR050856">
    <property type="entry name" value="Biotin_carboxylase_complex"/>
</dbReference>
<comment type="pathway">
    <text evidence="3">Lipid metabolism; malonyl-CoA biosynthesis; malonyl-CoA from acetyl-CoA: step 1/1.</text>
</comment>
<dbReference type="Gene3D" id="3.30.700.40">
    <property type="match status" value="1"/>
</dbReference>
<dbReference type="FunFam" id="3.40.50.20:FF:000010">
    <property type="entry name" value="Propionyl-CoA carboxylase subunit alpha"/>
    <property type="match status" value="1"/>
</dbReference>
<dbReference type="SUPFAM" id="SSF56059">
    <property type="entry name" value="Glutathione synthetase ATP-binding domain-like"/>
    <property type="match status" value="1"/>
</dbReference>
<dbReference type="Proteomes" id="UP000235015">
    <property type="component" value="Unassembled WGS sequence"/>
</dbReference>
<dbReference type="FunFam" id="3.30.470.20:FF:000028">
    <property type="entry name" value="Methylcrotonoyl-CoA carboxylase subunit alpha, mitochondrial"/>
    <property type="match status" value="1"/>
</dbReference>
<comment type="caution">
    <text evidence="17">The sequence shown here is derived from an EMBL/GenBank/DDBJ whole genome shotgun (WGS) entry which is preliminary data.</text>
</comment>
<keyword evidence="9" id="KW-0809">Transit peptide</keyword>
<dbReference type="PROSITE" id="PS00188">
    <property type="entry name" value="BIOTIN"/>
    <property type="match status" value="1"/>
</dbReference>
<sequence length="663" mass="71600">MFDKILIANRGEIACRVARTARRLGITTVAVYSEADAEAMHVALCDEAYLIGPAPAKESYLRADKILAVAKASGAQAVHPGYGFLSENAEFAEACQAAGIAFIGPPASAIVAMGSKSEAKRIMSEANVPLVPGYHGNDQSPETLKREANTMGYPLLIKATAGGGGKGMRVVNNAEGFMDGLNAARREAIASFGDDKVLLERYLLAPRHVELQVFADSQGNAVHLFERDCSVQRRHQKVLEEAPAPGMTPELRAAMGEAATNAAQAIGYVGAGTVEFLLDSDGKFYFMEMNTRLQVEHPVTEMISGQDLVEWQLKVASGEALPMNQSELRINGHAFEARVYAENPAKDFLPATGRLRYLQTPEQGPCVRVDTGVEQGDEVSVHYDPMIAKLIVWGEDRASALHKLRAALADYRVVGVTTNLEFLSTLCALPAFANAELDTGFIEKHEAELFPAAEVLSDDILAIAALYELLGEQRQTLQRQAHSNDPFSPWGRTTGWRMNQDSFHALHWATESDHGSVVAHYRDAAFLLELPGGECLVSGEILDNGDLLADLGGRRFKVAVIKHGQELTILHQGRSWQLALTDPRLEALEGEGAGGSLVAPMTGNVIAINVVEGDVVKQGDAVMIVEAMKMEHTITAPTDGTVKEIRFAVGDQVEDGEPLLVIE</sequence>
<dbReference type="PANTHER" id="PTHR18866">
    <property type="entry name" value="CARBOXYLASE:PYRUVATE/ACETYL-COA/PROPIONYL-COA CARBOXYLASE"/>
    <property type="match status" value="1"/>
</dbReference>
<evidence type="ECO:0000256" key="10">
    <source>
        <dbReference type="ARBA" id="ARBA00023267"/>
    </source>
</evidence>
<dbReference type="PROSITE" id="PS50968">
    <property type="entry name" value="BIOTINYL_LIPOYL"/>
    <property type="match status" value="1"/>
</dbReference>
<dbReference type="SMART" id="SM00878">
    <property type="entry name" value="Biotin_carb_C"/>
    <property type="match status" value="1"/>
</dbReference>
<keyword evidence="7 13" id="KW-0547">Nucleotide-binding</keyword>
<feature type="domain" description="Biotin carboxylation" evidence="16">
    <location>
        <begin position="1"/>
        <end position="447"/>
    </location>
</feature>
<evidence type="ECO:0000313" key="17">
    <source>
        <dbReference type="EMBL" id="PLX63204.1"/>
    </source>
</evidence>
<evidence type="ECO:0000256" key="4">
    <source>
        <dbReference type="ARBA" id="ARBA00011750"/>
    </source>
</evidence>
<dbReference type="GO" id="GO:0005524">
    <property type="term" value="F:ATP binding"/>
    <property type="evidence" value="ECO:0007669"/>
    <property type="project" value="UniProtKB-UniRule"/>
</dbReference>
<evidence type="ECO:0000256" key="2">
    <source>
        <dbReference type="ARBA" id="ARBA00003761"/>
    </source>
</evidence>
<dbReference type="PROSITE" id="PS00867">
    <property type="entry name" value="CPSASE_2"/>
    <property type="match status" value="1"/>
</dbReference>
<dbReference type="InterPro" id="IPR005479">
    <property type="entry name" value="CPAse_ATP-bd"/>
</dbReference>
<name>A0A2N6D0K8_9GAMM</name>
<keyword evidence="8 13" id="KW-0067">ATP-binding</keyword>
<evidence type="ECO:0000313" key="18">
    <source>
        <dbReference type="Proteomes" id="UP000235015"/>
    </source>
</evidence>
<dbReference type="EMBL" id="PKUN01000002">
    <property type="protein sequence ID" value="PLX63204.1"/>
    <property type="molecule type" value="Genomic_DNA"/>
</dbReference>
<dbReference type="Gene3D" id="3.40.50.20">
    <property type="match status" value="1"/>
</dbReference>
<evidence type="ECO:0000256" key="5">
    <source>
        <dbReference type="ARBA" id="ARBA00017242"/>
    </source>
</evidence>
<dbReference type="STRING" id="1111735.GCA_000428045_01318"/>
<evidence type="ECO:0000259" key="16">
    <source>
        <dbReference type="PROSITE" id="PS50979"/>
    </source>
</evidence>
<feature type="domain" description="Lipoyl-binding" evidence="14">
    <location>
        <begin position="588"/>
        <end position="663"/>
    </location>
</feature>
<keyword evidence="6" id="KW-0436">Ligase</keyword>
<dbReference type="InterPro" id="IPR001882">
    <property type="entry name" value="Biotin_BS"/>
</dbReference>
<evidence type="ECO:0000259" key="14">
    <source>
        <dbReference type="PROSITE" id="PS50968"/>
    </source>
</evidence>
<dbReference type="RefSeq" id="WP_029133980.1">
    <property type="nucleotide sequence ID" value="NZ_CAXXYC010000003.1"/>
</dbReference>
<dbReference type="Gene3D" id="3.30.1490.20">
    <property type="entry name" value="ATP-grasp fold, A domain"/>
    <property type="match status" value="1"/>
</dbReference>
<evidence type="ECO:0000256" key="9">
    <source>
        <dbReference type="ARBA" id="ARBA00022946"/>
    </source>
</evidence>
<proteinExistence type="predicted"/>
<dbReference type="InterPro" id="IPR011053">
    <property type="entry name" value="Single_hybrid_motif"/>
</dbReference>
<dbReference type="FunFam" id="3.30.1490.20:FF:000003">
    <property type="entry name" value="acetyl-CoA carboxylase isoform X1"/>
    <property type="match status" value="1"/>
</dbReference>
<dbReference type="InterPro" id="IPR016185">
    <property type="entry name" value="PreATP-grasp_dom_sf"/>
</dbReference>
<organism evidence="17 18">
    <name type="scientific">Sedimenticola selenatireducens</name>
    <dbReference type="NCBI Taxonomy" id="191960"/>
    <lineage>
        <taxon>Bacteria</taxon>
        <taxon>Pseudomonadati</taxon>
        <taxon>Pseudomonadota</taxon>
        <taxon>Gammaproteobacteria</taxon>
        <taxon>Chromatiales</taxon>
        <taxon>Sedimenticolaceae</taxon>
        <taxon>Sedimenticola</taxon>
    </lineage>
</organism>
<dbReference type="SUPFAM" id="SSF52440">
    <property type="entry name" value="PreATP-grasp domain"/>
    <property type="match status" value="1"/>
</dbReference>
<accession>A0A2N6D0K8</accession>
<dbReference type="InterPro" id="IPR011054">
    <property type="entry name" value="Rudment_hybrid_motif"/>
</dbReference>
<dbReference type="NCBIfam" id="NF006367">
    <property type="entry name" value="PRK08591.1"/>
    <property type="match status" value="1"/>
</dbReference>
<comment type="function">
    <text evidence="2">This protein is a component of the acetyl coenzyme A carboxylase complex; first, biotin carboxylase catalyzes the carboxylation of the carrier protein and then the transcarboxylase transfers the carboxyl group to form malonyl-CoA.</text>
</comment>
<dbReference type="Gene3D" id="3.30.470.20">
    <property type="entry name" value="ATP-grasp fold, B domain"/>
    <property type="match status" value="1"/>
</dbReference>
<dbReference type="InterPro" id="IPR048429">
    <property type="entry name" value="MCC_alpha_BT"/>
</dbReference>
<evidence type="ECO:0000256" key="1">
    <source>
        <dbReference type="ARBA" id="ARBA00001953"/>
    </source>
</evidence>
<evidence type="ECO:0000256" key="3">
    <source>
        <dbReference type="ARBA" id="ARBA00004956"/>
    </source>
</evidence>
<dbReference type="Pfam" id="PF00364">
    <property type="entry name" value="Biotin_lipoyl"/>
    <property type="match status" value="1"/>
</dbReference>
<dbReference type="InterPro" id="IPR005482">
    <property type="entry name" value="Biotin_COase_C"/>
</dbReference>
<reference evidence="17 18" key="1">
    <citation type="submission" date="2017-11" db="EMBL/GenBank/DDBJ databases">
        <title>Genome-resolved metagenomics identifies genetic mobility, metabolic interactions, and unexpected diversity in perchlorate-reducing communities.</title>
        <authorList>
            <person name="Barnum T.P."/>
            <person name="Figueroa I.A."/>
            <person name="Carlstrom C.I."/>
            <person name="Lucas L.N."/>
            <person name="Engelbrektson A.L."/>
            <person name="Coates J.D."/>
        </authorList>
    </citation>
    <scope>NUCLEOTIDE SEQUENCE [LARGE SCALE GENOMIC DNA]</scope>
    <source>
        <strain evidence="17">BM301</strain>
    </source>
</reference>
<keyword evidence="10" id="KW-0092">Biotin</keyword>
<dbReference type="GO" id="GO:0046872">
    <property type="term" value="F:metal ion binding"/>
    <property type="evidence" value="ECO:0007669"/>
    <property type="project" value="InterPro"/>
</dbReference>
<evidence type="ECO:0000256" key="11">
    <source>
        <dbReference type="ARBA" id="ARBA00033786"/>
    </source>
</evidence>
<dbReference type="PROSITE" id="PS50979">
    <property type="entry name" value="BC"/>
    <property type="match status" value="1"/>
</dbReference>
<evidence type="ECO:0000256" key="6">
    <source>
        <dbReference type="ARBA" id="ARBA00022598"/>
    </source>
</evidence>
<dbReference type="AlphaFoldDB" id="A0A2N6D0K8"/>
<dbReference type="PANTHER" id="PTHR18866:SF33">
    <property type="entry name" value="METHYLCROTONOYL-COA CARBOXYLASE SUBUNIT ALPHA, MITOCHONDRIAL-RELATED"/>
    <property type="match status" value="1"/>
</dbReference>
<dbReference type="FunFam" id="2.40.50.100:FF:000003">
    <property type="entry name" value="Acetyl-CoA carboxylase biotin carboxyl carrier protein"/>
    <property type="match status" value="1"/>
</dbReference>
<dbReference type="SUPFAM" id="SSF51230">
    <property type="entry name" value="Single hybrid motif"/>
    <property type="match status" value="1"/>
</dbReference>
<dbReference type="Pfam" id="PF00289">
    <property type="entry name" value="Biotin_carb_N"/>
    <property type="match status" value="1"/>
</dbReference>